<dbReference type="PROSITE" id="PS51352">
    <property type="entry name" value="THIOREDOXIN_2"/>
    <property type="match status" value="1"/>
</dbReference>
<feature type="domain" description="Thioredoxin" evidence="1">
    <location>
        <begin position="1"/>
        <end position="156"/>
    </location>
</feature>
<dbReference type="InterPro" id="IPR047262">
    <property type="entry name" value="PRX-like1"/>
</dbReference>
<dbReference type="EMBL" id="AAWS01000014">
    <property type="protein sequence ID" value="EAY28712.1"/>
    <property type="molecule type" value="Genomic_DNA"/>
</dbReference>
<dbReference type="PANTHER" id="PTHR43640:SF1">
    <property type="entry name" value="THIOREDOXIN-DEPENDENT PEROXIREDOXIN"/>
    <property type="match status" value="1"/>
</dbReference>
<reference evidence="2 3" key="1">
    <citation type="submission" date="2007-01" db="EMBL/GenBank/DDBJ databases">
        <authorList>
            <person name="Haygood M."/>
            <person name="Podell S."/>
            <person name="Anderson C."/>
            <person name="Hopkinson B."/>
            <person name="Roe K."/>
            <person name="Barbeau K."/>
            <person name="Gaasterland T."/>
            <person name="Ferriera S."/>
            <person name="Johnson J."/>
            <person name="Kravitz S."/>
            <person name="Beeson K."/>
            <person name="Sutton G."/>
            <person name="Rogers Y.-H."/>
            <person name="Friedman R."/>
            <person name="Frazier M."/>
            <person name="Venter J.C."/>
        </authorList>
    </citation>
    <scope>NUCLEOTIDE SEQUENCE [LARGE SCALE GENOMIC DNA]</scope>
    <source>
        <strain evidence="2 3">ATCC 23134</strain>
    </source>
</reference>
<accession>A1ZLF8</accession>
<evidence type="ECO:0000313" key="3">
    <source>
        <dbReference type="Proteomes" id="UP000004095"/>
    </source>
</evidence>
<name>A1ZLF8_MICM2</name>
<dbReference type="AlphaFoldDB" id="A1ZLF8"/>
<dbReference type="GO" id="GO:0016491">
    <property type="term" value="F:oxidoreductase activity"/>
    <property type="evidence" value="ECO:0007669"/>
    <property type="project" value="InterPro"/>
</dbReference>
<dbReference type="Proteomes" id="UP000004095">
    <property type="component" value="Unassembled WGS sequence"/>
</dbReference>
<dbReference type="InterPro" id="IPR036249">
    <property type="entry name" value="Thioredoxin-like_sf"/>
</dbReference>
<dbReference type="SUPFAM" id="SSF52833">
    <property type="entry name" value="Thioredoxin-like"/>
    <property type="match status" value="1"/>
</dbReference>
<evidence type="ECO:0000259" key="1">
    <source>
        <dbReference type="PROSITE" id="PS51352"/>
    </source>
</evidence>
<dbReference type="Gene3D" id="3.40.30.10">
    <property type="entry name" value="Glutaredoxin"/>
    <property type="match status" value="1"/>
</dbReference>
<dbReference type="InterPro" id="IPR013766">
    <property type="entry name" value="Thioredoxin_domain"/>
</dbReference>
<proteinExistence type="predicted"/>
<dbReference type="PANTHER" id="PTHR43640">
    <property type="entry name" value="OS07G0260300 PROTEIN"/>
    <property type="match status" value="1"/>
</dbReference>
<comment type="caution">
    <text evidence="2">The sequence shown here is derived from an EMBL/GenBank/DDBJ whole genome shotgun (WGS) entry which is preliminary data.</text>
</comment>
<evidence type="ECO:0000313" key="2">
    <source>
        <dbReference type="EMBL" id="EAY28712.1"/>
    </source>
</evidence>
<keyword evidence="3" id="KW-1185">Reference proteome</keyword>
<dbReference type="Pfam" id="PF00578">
    <property type="entry name" value="AhpC-TSA"/>
    <property type="match status" value="1"/>
</dbReference>
<gene>
    <name evidence="2" type="ORF">M23134_07810</name>
</gene>
<dbReference type="InterPro" id="IPR000866">
    <property type="entry name" value="AhpC/TSA"/>
</dbReference>
<organism evidence="2 3">
    <name type="scientific">Microscilla marina ATCC 23134</name>
    <dbReference type="NCBI Taxonomy" id="313606"/>
    <lineage>
        <taxon>Bacteria</taxon>
        <taxon>Pseudomonadati</taxon>
        <taxon>Bacteroidota</taxon>
        <taxon>Cytophagia</taxon>
        <taxon>Cytophagales</taxon>
        <taxon>Microscillaceae</taxon>
        <taxon>Microscilla</taxon>
    </lineage>
</organism>
<protein>
    <recommendedName>
        <fullName evidence="1">Thioredoxin domain-containing protein</fullName>
    </recommendedName>
</protein>
<dbReference type="eggNOG" id="COG0526">
    <property type="taxonomic scope" value="Bacteria"/>
</dbReference>
<dbReference type="GO" id="GO:0016209">
    <property type="term" value="F:antioxidant activity"/>
    <property type="evidence" value="ECO:0007669"/>
    <property type="project" value="InterPro"/>
</dbReference>
<sequence length="187" mass="21493">MNSSVKDFKLKNAVDGNMVSLSDYQDAKGFILVFISNSCPTTQLYEERIIKLQEKYAHKGYQVVAVNPYNPTYHPQEGFENSNKMATRKQYNFPYLVNGYEVAQRFGAIKTPQVYVLQKKGKRLKIKYIGAIDNKPRLPKYHNTKYTERAVKSLLAGSKRYTKVTRPLGTTIDHYVPTKADELVSRK</sequence>